<evidence type="ECO:0000256" key="2">
    <source>
        <dbReference type="ARBA" id="ARBA00007749"/>
    </source>
</evidence>
<accession>A0A8H8S4V3</accession>
<dbReference type="GO" id="GO:0016787">
    <property type="term" value="F:hydrolase activity"/>
    <property type="evidence" value="ECO:0007669"/>
    <property type="project" value="UniProtKB-KW"/>
</dbReference>
<dbReference type="AlphaFoldDB" id="A0A8H8S4V3"/>
<dbReference type="EMBL" id="QGMI01000057">
    <property type="protein sequence ID" value="TVY48171.1"/>
    <property type="molecule type" value="Genomic_DNA"/>
</dbReference>
<keyword evidence="3" id="KW-0479">Metal-binding</keyword>
<comment type="caution">
    <text evidence="6">The sequence shown here is derived from an EMBL/GenBank/DDBJ whole genome shotgun (WGS) entry which is preliminary data.</text>
</comment>
<sequence>MLPPAQTDQNYVSLSMFPGGFITLPEKSFISPSDDDIKRTVPSLAFLISHPGFGDVSTRTTQPIRLMFDLGLRSAVTKYSDKQQIHLQNRLPYILGPSIASQLLKGGLNAASDIDVVILSHIHYDHHGDPEEFPNSTFVVGSGSFEILKSGLAGAGSHQHFQQDLLPSTRTLELPRTDINEAIFRLQLSNGRMIENRWSAIGPFPHALDLLGDGSIYVIDSPGHLPGHINLLCRVDEQSWVYLGGDSCHDTRLLTGEKGISSWEDQEGNVMCIHLDKDKAEDTLRKIARLSELKSSKVQIIMAHDWKWYDRNKASCFPAMLQFQ</sequence>
<evidence type="ECO:0000256" key="1">
    <source>
        <dbReference type="ARBA" id="ARBA00001947"/>
    </source>
</evidence>
<dbReference type="InterPro" id="IPR051013">
    <property type="entry name" value="MBL_superfamily_lactonases"/>
</dbReference>
<gene>
    <name evidence="6" type="primary">andK_2</name>
    <name evidence="6" type="ORF">LOCC1_G001260</name>
</gene>
<dbReference type="CDD" id="cd07730">
    <property type="entry name" value="metallo-hydrolase-like_MBL-fold"/>
    <property type="match status" value="1"/>
</dbReference>
<proteinExistence type="inferred from homology"/>
<dbReference type="PANTHER" id="PTHR42978">
    <property type="entry name" value="QUORUM-QUENCHING LACTONASE YTNP-RELATED-RELATED"/>
    <property type="match status" value="1"/>
</dbReference>
<evidence type="ECO:0000313" key="6">
    <source>
        <dbReference type="EMBL" id="TVY48171.1"/>
    </source>
</evidence>
<dbReference type="InterPro" id="IPR036866">
    <property type="entry name" value="RibonucZ/Hydroxyglut_hydro"/>
</dbReference>
<keyword evidence="7" id="KW-1185">Reference proteome</keyword>
<name>A0A8H8S4V3_9HELO</name>
<keyword evidence="4" id="KW-0378">Hydrolase</keyword>
<dbReference type="Gene3D" id="3.60.15.10">
    <property type="entry name" value="Ribonuclease Z/Hydroxyacylglutathione hydrolase-like"/>
    <property type="match status" value="1"/>
</dbReference>
<protein>
    <submittedName>
        <fullName evidence="6">Cytochrome P450 monooxygenase</fullName>
    </submittedName>
</protein>
<evidence type="ECO:0000256" key="4">
    <source>
        <dbReference type="ARBA" id="ARBA00022801"/>
    </source>
</evidence>
<evidence type="ECO:0000256" key="3">
    <source>
        <dbReference type="ARBA" id="ARBA00022723"/>
    </source>
</evidence>
<reference evidence="6 7" key="1">
    <citation type="submission" date="2018-05" db="EMBL/GenBank/DDBJ databases">
        <title>Genome sequencing and assembly of the regulated plant pathogen Lachnellula willkommii and related sister species for the development of diagnostic species identification markers.</title>
        <authorList>
            <person name="Giroux E."/>
            <person name="Bilodeau G."/>
        </authorList>
    </citation>
    <scope>NUCLEOTIDE SEQUENCE [LARGE SCALE GENOMIC DNA]</scope>
    <source>
        <strain evidence="6 7">CBS 160.35</strain>
    </source>
</reference>
<evidence type="ECO:0000256" key="5">
    <source>
        <dbReference type="ARBA" id="ARBA00022833"/>
    </source>
</evidence>
<evidence type="ECO:0000313" key="7">
    <source>
        <dbReference type="Proteomes" id="UP000443090"/>
    </source>
</evidence>
<dbReference type="OrthoDB" id="10250730at2759"/>
<keyword evidence="6" id="KW-0560">Oxidoreductase</keyword>
<dbReference type="SUPFAM" id="SSF56281">
    <property type="entry name" value="Metallo-hydrolase/oxidoreductase"/>
    <property type="match status" value="1"/>
</dbReference>
<comment type="cofactor">
    <cofactor evidence="1">
        <name>Zn(2+)</name>
        <dbReference type="ChEBI" id="CHEBI:29105"/>
    </cofactor>
</comment>
<dbReference type="GO" id="GO:0046872">
    <property type="term" value="F:metal ion binding"/>
    <property type="evidence" value="ECO:0007669"/>
    <property type="project" value="UniProtKB-KW"/>
</dbReference>
<dbReference type="GO" id="GO:0004497">
    <property type="term" value="F:monooxygenase activity"/>
    <property type="evidence" value="ECO:0007669"/>
    <property type="project" value="UniProtKB-KW"/>
</dbReference>
<keyword evidence="5" id="KW-0862">Zinc</keyword>
<organism evidence="6 7">
    <name type="scientific">Lachnellula occidentalis</name>
    <dbReference type="NCBI Taxonomy" id="215460"/>
    <lineage>
        <taxon>Eukaryota</taxon>
        <taxon>Fungi</taxon>
        <taxon>Dikarya</taxon>
        <taxon>Ascomycota</taxon>
        <taxon>Pezizomycotina</taxon>
        <taxon>Leotiomycetes</taxon>
        <taxon>Helotiales</taxon>
        <taxon>Lachnaceae</taxon>
        <taxon>Lachnellula</taxon>
    </lineage>
</organism>
<dbReference type="PANTHER" id="PTHR42978:SF2">
    <property type="entry name" value="102 KBASES UNSTABLE REGION: FROM 1 TO 119443"/>
    <property type="match status" value="1"/>
</dbReference>
<dbReference type="Proteomes" id="UP000443090">
    <property type="component" value="Unassembled WGS sequence"/>
</dbReference>
<keyword evidence="6" id="KW-0503">Monooxygenase</keyword>
<comment type="similarity">
    <text evidence="2">Belongs to the metallo-beta-lactamase superfamily.</text>
</comment>